<dbReference type="InParanoid" id="A0A165MQ56"/>
<feature type="binding site" evidence="5">
    <location>
        <begin position="370"/>
        <end position="373"/>
    </location>
    <ligand>
        <name>GTP</name>
        <dbReference type="ChEBI" id="CHEBI:37565"/>
    </ligand>
</feature>
<dbReference type="GO" id="GO:0046872">
    <property type="term" value="F:metal ion binding"/>
    <property type="evidence" value="ECO:0007669"/>
    <property type="project" value="UniProtKB-KW"/>
</dbReference>
<evidence type="ECO:0000256" key="5">
    <source>
        <dbReference type="PIRSR" id="PIRSR601019-1"/>
    </source>
</evidence>
<dbReference type="Gene3D" id="3.40.50.300">
    <property type="entry name" value="P-loop containing nucleotide triphosphate hydrolases"/>
    <property type="match status" value="2"/>
</dbReference>
<feature type="binding site" evidence="5">
    <location>
        <begin position="271"/>
        <end position="277"/>
    </location>
    <ligand>
        <name>GTP</name>
        <dbReference type="ChEBI" id="CHEBI:37565"/>
    </ligand>
</feature>
<dbReference type="GO" id="GO:0007188">
    <property type="term" value="P:adenylate cyclase-modulating G protein-coupled receptor signaling pathway"/>
    <property type="evidence" value="ECO:0007669"/>
    <property type="project" value="TreeGrafter"/>
</dbReference>
<keyword evidence="6" id="KW-0460">Magnesium</keyword>
<dbReference type="GO" id="GO:0005737">
    <property type="term" value="C:cytoplasm"/>
    <property type="evidence" value="ECO:0007669"/>
    <property type="project" value="TreeGrafter"/>
</dbReference>
<reference evidence="7 8" key="1">
    <citation type="journal article" date="2016" name="Mol. Biol. Evol.">
        <title>Comparative Genomics of Early-Diverging Mushroom-Forming Fungi Provides Insights into the Origins of Lignocellulose Decay Capabilities.</title>
        <authorList>
            <person name="Nagy L.G."/>
            <person name="Riley R."/>
            <person name="Tritt A."/>
            <person name="Adam C."/>
            <person name="Daum C."/>
            <person name="Floudas D."/>
            <person name="Sun H."/>
            <person name="Yadav J.S."/>
            <person name="Pangilinan J."/>
            <person name="Larsson K.H."/>
            <person name="Matsuura K."/>
            <person name="Barry K."/>
            <person name="Labutti K."/>
            <person name="Kuo R."/>
            <person name="Ohm R.A."/>
            <person name="Bhattacharya S.S."/>
            <person name="Shirouzu T."/>
            <person name="Yoshinaga Y."/>
            <person name="Martin F.M."/>
            <person name="Grigoriev I.V."/>
            <person name="Hibbett D.S."/>
        </authorList>
    </citation>
    <scope>NUCLEOTIDE SEQUENCE [LARGE SCALE GENOMIC DNA]</scope>
    <source>
        <strain evidence="7 8">HHB12029</strain>
    </source>
</reference>
<feature type="binding site" evidence="5">
    <location>
        <begin position="74"/>
        <end position="79"/>
    </location>
    <ligand>
        <name>GTP</name>
        <dbReference type="ChEBI" id="CHEBI:37565"/>
    </ligand>
</feature>
<dbReference type="SUPFAM" id="SSF52540">
    <property type="entry name" value="P-loop containing nucleoside triphosphate hydrolases"/>
    <property type="match status" value="1"/>
</dbReference>
<dbReference type="GO" id="GO:0031683">
    <property type="term" value="F:G-protein beta/gamma-subunit complex binding"/>
    <property type="evidence" value="ECO:0007669"/>
    <property type="project" value="InterPro"/>
</dbReference>
<name>A0A165MQ56_EXIGL</name>
<dbReference type="InterPro" id="IPR011025">
    <property type="entry name" value="GproteinA_insert"/>
</dbReference>
<evidence type="ECO:0000313" key="7">
    <source>
        <dbReference type="EMBL" id="KZV99596.1"/>
    </source>
</evidence>
<protein>
    <submittedName>
        <fullName evidence="7">Guanine nucleotide binding protein, alpha subunit</fullName>
    </submittedName>
</protein>
<organism evidence="7 8">
    <name type="scientific">Exidia glandulosa HHB12029</name>
    <dbReference type="NCBI Taxonomy" id="1314781"/>
    <lineage>
        <taxon>Eukaryota</taxon>
        <taxon>Fungi</taxon>
        <taxon>Dikarya</taxon>
        <taxon>Basidiomycota</taxon>
        <taxon>Agaricomycotina</taxon>
        <taxon>Agaricomycetes</taxon>
        <taxon>Auriculariales</taxon>
        <taxon>Exidiaceae</taxon>
        <taxon>Exidia</taxon>
    </lineage>
</organism>
<keyword evidence="8" id="KW-1185">Reference proteome</keyword>
<dbReference type="GO" id="GO:0005834">
    <property type="term" value="C:heterotrimeric G-protein complex"/>
    <property type="evidence" value="ECO:0007669"/>
    <property type="project" value="TreeGrafter"/>
</dbReference>
<feature type="binding site" evidence="6">
    <location>
        <position position="277"/>
    </location>
    <ligand>
        <name>Mg(2+)</name>
        <dbReference type="ChEBI" id="CHEBI:18420"/>
    </ligand>
</feature>
<dbReference type="FunFam" id="3.40.50.300:FF:000692">
    <property type="entry name" value="Guanine nucleotide-binding protein subunit alpha"/>
    <property type="match status" value="1"/>
</dbReference>
<dbReference type="Pfam" id="PF00503">
    <property type="entry name" value="G-alpha"/>
    <property type="match status" value="1"/>
</dbReference>
<dbReference type="OrthoDB" id="5817230at2759"/>
<evidence type="ECO:0000256" key="2">
    <source>
        <dbReference type="ARBA" id="ARBA00022741"/>
    </source>
</evidence>
<keyword evidence="1 6" id="KW-0479">Metal-binding</keyword>
<accession>A0A165MQ56</accession>
<dbReference type="PROSITE" id="PS51882">
    <property type="entry name" value="G_ALPHA"/>
    <property type="match status" value="1"/>
</dbReference>
<evidence type="ECO:0000256" key="1">
    <source>
        <dbReference type="ARBA" id="ARBA00022723"/>
    </source>
</evidence>
<sequence>MTRIAMPGRTTVEDPLAVFMAPPAGETAEETESRLYAEAEAKRVSDEIDEQLRQERLTERRTRALRILLLGQSESGKSTTLKNFQLMYTPKAFRAERITWRAVVQLNLVKSVHQIVDALTLAEEGASGTEGQELPTPSPQLRALKLRVLPLLQVEEQLMKRLAAPGETDAVRRGAAPELAVSSTWRSTLSRLLGATADLEGEPSIDFDDPTDPAHVLNLCRDDVQALWADQTVRVVLQRLGIRLEDQSGFFLNDLDRLTEKRFIPSDDDVLRCRLKTLGVSEFRFQLETGSGAGQSWRIYDVGGARSQRLFWAPYFDLVDAIIFLAPISCFDQTLAEDKAVNRLEDSVLLWKDVCENKLLAAVQIVLFLNKIDILKDKLAAGIQFSRYVTTYGNRPNDYENTSSYLKRKFGSILKEKSAVPRQFYCHFTAVTDMAATQTLLARVGDLVVRANLKDSNLI</sequence>
<dbReference type="AlphaFoldDB" id="A0A165MQ56"/>
<evidence type="ECO:0000256" key="6">
    <source>
        <dbReference type="PIRSR" id="PIRSR601019-2"/>
    </source>
</evidence>
<feature type="binding site" evidence="6">
    <location>
        <position position="78"/>
    </location>
    <ligand>
        <name>Mg(2+)</name>
        <dbReference type="ChEBI" id="CHEBI:18420"/>
    </ligand>
</feature>
<evidence type="ECO:0000256" key="4">
    <source>
        <dbReference type="ARBA" id="ARBA00023224"/>
    </source>
</evidence>
<dbReference type="STRING" id="1314781.A0A165MQ56"/>
<dbReference type="GO" id="GO:0001664">
    <property type="term" value="F:G protein-coupled receptor binding"/>
    <property type="evidence" value="ECO:0007669"/>
    <property type="project" value="TreeGrafter"/>
</dbReference>
<dbReference type="GO" id="GO:0003924">
    <property type="term" value="F:GTPase activity"/>
    <property type="evidence" value="ECO:0007669"/>
    <property type="project" value="InterPro"/>
</dbReference>
<keyword evidence="2 5" id="KW-0547">Nucleotide-binding</keyword>
<dbReference type="SMART" id="SM00275">
    <property type="entry name" value="G_alpha"/>
    <property type="match status" value="1"/>
</dbReference>
<keyword evidence="4" id="KW-0807">Transducer</keyword>
<dbReference type="GO" id="GO:0005525">
    <property type="term" value="F:GTP binding"/>
    <property type="evidence" value="ECO:0007669"/>
    <property type="project" value="UniProtKB-KW"/>
</dbReference>
<gene>
    <name evidence="7" type="ORF">EXIGLDRAFT_668275</name>
</gene>
<dbReference type="PANTHER" id="PTHR10218">
    <property type="entry name" value="GTP-BINDING PROTEIN ALPHA SUBUNIT"/>
    <property type="match status" value="1"/>
</dbReference>
<evidence type="ECO:0000313" key="8">
    <source>
        <dbReference type="Proteomes" id="UP000077266"/>
    </source>
</evidence>
<dbReference type="InterPro" id="IPR001019">
    <property type="entry name" value="Gprotein_alpha_su"/>
</dbReference>
<dbReference type="EMBL" id="KV425908">
    <property type="protein sequence ID" value="KZV99596.1"/>
    <property type="molecule type" value="Genomic_DNA"/>
</dbReference>
<keyword evidence="3 5" id="KW-0342">GTP-binding</keyword>
<evidence type="ECO:0000256" key="3">
    <source>
        <dbReference type="ARBA" id="ARBA00023134"/>
    </source>
</evidence>
<dbReference type="SUPFAM" id="SSF47895">
    <property type="entry name" value="Transducin (alpha subunit), insertion domain"/>
    <property type="match status" value="1"/>
</dbReference>
<dbReference type="InterPro" id="IPR027417">
    <property type="entry name" value="P-loop_NTPase"/>
</dbReference>
<proteinExistence type="predicted"/>
<dbReference type="PRINTS" id="PR00318">
    <property type="entry name" value="GPROTEINA"/>
</dbReference>
<dbReference type="Proteomes" id="UP000077266">
    <property type="component" value="Unassembled WGS sequence"/>
</dbReference>
<dbReference type="PANTHER" id="PTHR10218:SF360">
    <property type="entry name" value="GUANINE NUCLEOTIDE-BINDING PROTEIN SUBUNIT ALPHA HOMOLOG"/>
    <property type="match status" value="1"/>
</dbReference>